<dbReference type="InterPro" id="IPR007577">
    <property type="entry name" value="GlycoTrfase_DXD_sugar-bd_CS"/>
</dbReference>
<protein>
    <submittedName>
        <fullName evidence="2">Glycosyl transferase</fullName>
    </submittedName>
</protein>
<dbReference type="EMBL" id="JAACLJ010000003">
    <property type="protein sequence ID" value="KAF4589234.1"/>
    <property type="molecule type" value="Genomic_DNA"/>
</dbReference>
<keyword evidence="2" id="KW-0808">Transferase</keyword>
<name>A0A8H4Q7H2_9HYPO</name>
<evidence type="ECO:0000313" key="3">
    <source>
        <dbReference type="Proteomes" id="UP000562929"/>
    </source>
</evidence>
<dbReference type="PANTHER" id="PTHR46830">
    <property type="entry name" value="TRANSFERASE, PUTATIVE-RELATED"/>
    <property type="match status" value="1"/>
</dbReference>
<reference evidence="2 3" key="1">
    <citation type="journal article" date="2020" name="G3 (Bethesda)">
        <title>Genetic Underpinnings of Host Manipulation by Ophiocordyceps as Revealed by Comparative Transcriptomics.</title>
        <authorList>
            <person name="Will I."/>
            <person name="Das B."/>
            <person name="Trinh T."/>
            <person name="Brachmann A."/>
            <person name="Ohm R.A."/>
            <person name="de Bekker C."/>
        </authorList>
    </citation>
    <scope>NUCLEOTIDE SEQUENCE [LARGE SCALE GENOMIC DNA]</scope>
    <source>
        <strain evidence="2 3">EC05</strain>
    </source>
</reference>
<dbReference type="GO" id="GO:1901135">
    <property type="term" value="P:carbohydrate derivative metabolic process"/>
    <property type="evidence" value="ECO:0007669"/>
    <property type="project" value="UniProtKB-ARBA"/>
</dbReference>
<dbReference type="OrthoDB" id="409543at2759"/>
<gene>
    <name evidence="2" type="ORF">GQ602_003123</name>
</gene>
<dbReference type="SUPFAM" id="SSF53448">
    <property type="entry name" value="Nucleotide-diphospho-sugar transferases"/>
    <property type="match status" value="1"/>
</dbReference>
<evidence type="ECO:0000313" key="2">
    <source>
        <dbReference type="EMBL" id="KAF4589234.1"/>
    </source>
</evidence>
<dbReference type="AlphaFoldDB" id="A0A8H4Q7H2"/>
<dbReference type="PANTHER" id="PTHR46830:SF2">
    <property type="entry name" value="ALPHA-1,4-N-ACETYLGLUCOSAMINYLTRANSFERASE"/>
    <property type="match status" value="1"/>
</dbReference>
<comment type="caution">
    <text evidence="2">The sequence shown here is derived from an EMBL/GenBank/DDBJ whole genome shotgun (WGS) entry which is preliminary data.</text>
</comment>
<dbReference type="GO" id="GO:0016740">
    <property type="term" value="F:transferase activity"/>
    <property type="evidence" value="ECO:0007669"/>
    <property type="project" value="UniProtKB-KW"/>
</dbReference>
<dbReference type="Proteomes" id="UP000562929">
    <property type="component" value="Unassembled WGS sequence"/>
</dbReference>
<organism evidence="2 3">
    <name type="scientific">Ophiocordyceps camponoti-floridani</name>
    <dbReference type="NCBI Taxonomy" id="2030778"/>
    <lineage>
        <taxon>Eukaryota</taxon>
        <taxon>Fungi</taxon>
        <taxon>Dikarya</taxon>
        <taxon>Ascomycota</taxon>
        <taxon>Pezizomycotina</taxon>
        <taxon>Sordariomycetes</taxon>
        <taxon>Hypocreomycetidae</taxon>
        <taxon>Hypocreales</taxon>
        <taxon>Ophiocordycipitaceae</taxon>
        <taxon>Ophiocordyceps</taxon>
    </lineage>
</organism>
<keyword evidence="3" id="KW-1185">Reference proteome</keyword>
<proteinExistence type="inferred from homology"/>
<evidence type="ECO:0000256" key="1">
    <source>
        <dbReference type="ARBA" id="ARBA00009003"/>
    </source>
</evidence>
<accession>A0A8H4Q7H2</accession>
<comment type="similarity">
    <text evidence="1">Belongs to the glycosyltransferase 32 family.</text>
</comment>
<dbReference type="Pfam" id="PF04488">
    <property type="entry name" value="Gly_transf_sug"/>
    <property type="match status" value="1"/>
</dbReference>
<sequence>MTPPPIKAIIIALIITASLFYLIRQHETPLLTGPKPQADNKTIPNLVNLVYLVPSETSDLGFEFSHFLCAYAARHHLGPTSHLLLHTNADTASVARARTGQSGKWARLLLGLPGLRVRHVSSPNATGPEERGGKPLRYAEHRSDFVRVAAAREFGGLYIDFDVFVLRDLRPLREAGFGAVVGREVTDQVNSGVFLTRPNGLLISRWEERMPVVYDGGWVTHSNVALTRISESLVSESPGSVLIMERNAFAPGGWGDQDYDRLWGTHREEETGWEVDYSRTYMLHAFMPYRAGHAVRGFDRLLPRYVLERRSNFARALYPVVSLMLEQRLVGWNDSFDGR</sequence>
<dbReference type="InterPro" id="IPR029044">
    <property type="entry name" value="Nucleotide-diphossugar_trans"/>
</dbReference>
<dbReference type="Gene3D" id="3.90.550.20">
    <property type="match status" value="1"/>
</dbReference>